<dbReference type="EMBL" id="CAJVPL010019073">
    <property type="protein sequence ID" value="CAG8704102.1"/>
    <property type="molecule type" value="Genomic_DNA"/>
</dbReference>
<dbReference type="AlphaFoldDB" id="A0A9N9HT78"/>
<keyword evidence="2" id="KW-1185">Reference proteome</keyword>
<feature type="non-terminal residue" evidence="1">
    <location>
        <position position="1"/>
    </location>
</feature>
<evidence type="ECO:0000313" key="2">
    <source>
        <dbReference type="Proteomes" id="UP000789831"/>
    </source>
</evidence>
<organism evidence="1 2">
    <name type="scientific">Ambispora gerdemannii</name>
    <dbReference type="NCBI Taxonomy" id="144530"/>
    <lineage>
        <taxon>Eukaryota</taxon>
        <taxon>Fungi</taxon>
        <taxon>Fungi incertae sedis</taxon>
        <taxon>Mucoromycota</taxon>
        <taxon>Glomeromycotina</taxon>
        <taxon>Glomeromycetes</taxon>
        <taxon>Archaeosporales</taxon>
        <taxon>Ambisporaceae</taxon>
        <taxon>Ambispora</taxon>
    </lineage>
</organism>
<reference evidence="1" key="1">
    <citation type="submission" date="2021-06" db="EMBL/GenBank/DDBJ databases">
        <authorList>
            <person name="Kallberg Y."/>
            <person name="Tangrot J."/>
            <person name="Rosling A."/>
        </authorList>
    </citation>
    <scope>NUCLEOTIDE SEQUENCE</scope>
    <source>
        <strain evidence="1">MT106</strain>
    </source>
</reference>
<comment type="caution">
    <text evidence="1">The sequence shown here is derived from an EMBL/GenBank/DDBJ whole genome shotgun (WGS) entry which is preliminary data.</text>
</comment>
<evidence type="ECO:0000313" key="1">
    <source>
        <dbReference type="EMBL" id="CAG8704102.1"/>
    </source>
</evidence>
<accession>A0A9N9HT78</accession>
<dbReference type="Proteomes" id="UP000789831">
    <property type="component" value="Unassembled WGS sequence"/>
</dbReference>
<dbReference type="OrthoDB" id="2441238at2759"/>
<gene>
    <name evidence="1" type="ORF">AGERDE_LOCUS13655</name>
</gene>
<proteinExistence type="predicted"/>
<sequence length="50" mass="5887">PEYYMVCPSDLRDKVINLIKKHFNMHTRIPINAIGQFLTADEIRKSAIRE</sequence>
<name>A0A9N9HT78_9GLOM</name>
<feature type="non-terminal residue" evidence="1">
    <location>
        <position position="50"/>
    </location>
</feature>
<protein>
    <submittedName>
        <fullName evidence="1">3056_t:CDS:1</fullName>
    </submittedName>
</protein>